<proteinExistence type="predicted"/>
<reference evidence="3" key="1">
    <citation type="journal article" date="2019" name="Genome Announc.">
        <title>Draft Genome Sequence of Pseudoalteromonas piscicida Strain 36Y ROTHPW, an Hypersaline Seawater Isolate from the South Coast of Sonora, Mexico.</title>
        <authorList>
            <person name="Sanchez-Diaz R."/>
            <person name="Molina-Garza Z.J."/>
            <person name="Cruz-Suarez L.E."/>
            <person name="Selvin J."/>
            <person name="Kiran G.S."/>
            <person name="Ibarra-Gamez J.C."/>
            <person name="Gomez-Gil B."/>
            <person name="Galaviz-Silva L."/>
        </authorList>
    </citation>
    <scope>NUCLEOTIDE SEQUENCE [LARGE SCALE GENOMIC DNA]</scope>
    <source>
        <strain evidence="3">36Y_RITHPW</strain>
    </source>
</reference>
<name>A0A2A5JTP9_PSEO7</name>
<dbReference type="OrthoDB" id="8911335at2"/>
<keyword evidence="1" id="KW-0812">Transmembrane</keyword>
<keyword evidence="1" id="KW-0472">Membrane</keyword>
<feature type="transmembrane region" description="Helical" evidence="1">
    <location>
        <begin position="84"/>
        <end position="102"/>
    </location>
</feature>
<feature type="transmembrane region" description="Helical" evidence="1">
    <location>
        <begin position="20"/>
        <end position="39"/>
    </location>
</feature>
<keyword evidence="3" id="KW-1185">Reference proteome</keyword>
<dbReference type="Proteomes" id="UP000228621">
    <property type="component" value="Unassembled WGS sequence"/>
</dbReference>
<accession>A0A2A5JTP9</accession>
<dbReference type="RefSeq" id="WP_099641058.1">
    <property type="nucleotide sequence ID" value="NZ_JAQPZX010000038.1"/>
</dbReference>
<gene>
    <name evidence="2" type="ORF">CEX98_05205</name>
</gene>
<evidence type="ECO:0000313" key="3">
    <source>
        <dbReference type="Proteomes" id="UP000228621"/>
    </source>
</evidence>
<evidence type="ECO:0000313" key="2">
    <source>
        <dbReference type="EMBL" id="PCK32795.1"/>
    </source>
</evidence>
<protein>
    <submittedName>
        <fullName evidence="2">Uncharacterized protein</fullName>
    </submittedName>
</protein>
<dbReference type="AlphaFoldDB" id="A0A2A5JTP9"/>
<organism evidence="2 3">
    <name type="scientific">Pseudoalteromonas piscicida</name>
    <dbReference type="NCBI Taxonomy" id="43662"/>
    <lineage>
        <taxon>Bacteria</taxon>
        <taxon>Pseudomonadati</taxon>
        <taxon>Pseudomonadota</taxon>
        <taxon>Gammaproteobacteria</taxon>
        <taxon>Alteromonadales</taxon>
        <taxon>Pseudoalteromonadaceae</taxon>
        <taxon>Pseudoalteromonas</taxon>
    </lineage>
</organism>
<feature type="transmembrane region" description="Helical" evidence="1">
    <location>
        <begin position="59"/>
        <end position="78"/>
    </location>
</feature>
<keyword evidence="1" id="KW-1133">Transmembrane helix</keyword>
<comment type="caution">
    <text evidence="2">The sequence shown here is derived from an EMBL/GenBank/DDBJ whole genome shotgun (WGS) entry which is preliminary data.</text>
</comment>
<sequence>MSRMTQADKIQPDWWGKTLAGVILGLALSFGLVGLFAWIGADGLTQTLSPARQSWRTQFSMWMISPIWLLILSFVFMFKNTKQAVLWLGGANLVVYGILFVVRGMA</sequence>
<dbReference type="EMBL" id="NKHF01000024">
    <property type="protein sequence ID" value="PCK32795.1"/>
    <property type="molecule type" value="Genomic_DNA"/>
</dbReference>
<evidence type="ECO:0000256" key="1">
    <source>
        <dbReference type="SAM" id="Phobius"/>
    </source>
</evidence>